<evidence type="ECO:0000256" key="8">
    <source>
        <dbReference type="ARBA" id="ARBA00023157"/>
    </source>
</evidence>
<dbReference type="EC" id="3.1.1.-" evidence="10"/>
<evidence type="ECO:0000256" key="1">
    <source>
        <dbReference type="ARBA" id="ARBA00006249"/>
    </source>
</evidence>
<keyword evidence="2" id="KW-0719">Serine esterase</keyword>
<evidence type="ECO:0000256" key="7">
    <source>
        <dbReference type="ARBA" id="ARBA00022837"/>
    </source>
</evidence>
<keyword evidence="3" id="KW-0119">Carbohydrate metabolism</keyword>
<dbReference type="PANTHER" id="PTHR33938">
    <property type="entry name" value="FERULOYL ESTERASE B-RELATED"/>
    <property type="match status" value="1"/>
</dbReference>
<name>A0A4U0VKY4_9PEZI</name>
<comment type="caution">
    <text evidence="11">The sequence shown here is derived from an EMBL/GenBank/DDBJ whole genome shotgun (WGS) entry which is preliminary data.</text>
</comment>
<keyword evidence="8" id="KW-1015">Disulfide bond</keyword>
<gene>
    <name evidence="11" type="ORF">B0A54_01161</name>
</gene>
<dbReference type="STRING" id="329885.A0A4U0VKY4"/>
<dbReference type="InterPro" id="IPR011118">
    <property type="entry name" value="Tannase/feruloyl_esterase"/>
</dbReference>
<dbReference type="AlphaFoldDB" id="A0A4U0VKY4"/>
<dbReference type="InterPro" id="IPR029058">
    <property type="entry name" value="AB_hydrolase_fold"/>
</dbReference>
<dbReference type="GO" id="GO:0046872">
    <property type="term" value="F:metal ion binding"/>
    <property type="evidence" value="ECO:0007669"/>
    <property type="project" value="UniProtKB-KW"/>
</dbReference>
<evidence type="ECO:0000256" key="6">
    <source>
        <dbReference type="ARBA" id="ARBA00022801"/>
    </source>
</evidence>
<keyword evidence="4" id="KW-0479">Metal-binding</keyword>
<dbReference type="PANTHER" id="PTHR33938:SF15">
    <property type="entry name" value="FERULOYL ESTERASE B-RELATED"/>
    <property type="match status" value="1"/>
</dbReference>
<sequence>MRSQFFLFAAAAHAAWLPFGHREGFNPGPGGELQALEEEIQQLEDQVRHDAGDFRHHHPHPPSYWGAPPTSYASADASPLISSILASSPIVSASLPSISSVTNTVAALQSLSSIAANYSSILSVISSVNATATLAYTDPSSPPSSYAPTSTPVLLPASSISSLSAVVSPLATSSAPVPYSTSGPVIGGSSVTTSTYTTQVISTVTSTYTTLCPYEETHTIGGTTSVSTGTTNVTSTLTSTYQSTLTLTATATATVSAGSSSGLVSYPHGNSSASGYSAVSLGTSVSLHTAVASASPITSASSTPLVGTSIVSALPSSFPSKAANGTTTVGTSIVSAVSPSIPSKSANSTTTVLSTVIVSATAKISANSTSAFLTGTATSTKMAPTISAVANSTANFTSSTYCSNICNVLKLNTEYATTAVSCQAIPANQAVNLVGGPATAGCGSTTKTSITPEVDVCRITLSITTSGESEAYMEVWLPNNSTEAWNGRTLSTENGGANGCVHYVDMQYVTSLGFAAIGDNGGHNSSAFDGGWMYFNNEGILDWVYRARHAATEAGKQVINQFYGEKPSYSYYLGCSTGGQQGLHSAQYFPDDFDGIIAGSAAADFNHLQAWSGRFIELTGLNSTDPRFLTLAQWTLVQSYIFNQCDAALDGVNDGILEDPTICKFDATAIPVCGASSNSTCLTSTQINTVEQVFTVLFNTAGDLLYPQLLYGSQIDAFHLGQLSGSIQGIAKSWYGGAVWNDSFYDATLMNQTDYAQADLLDELHGYVSGFNGDLSAFHNAGKKLLMYHGMADPLVSGANSQRYYLKVAQTMGLSNTGLDEFMRYFRISGMAHCGVGGISGAGAWMFGQSGAAAVPGVQDNVIWNMVDWVESSKAPDTILGTKFWYDTPSLGVEFERPHCRFPYRTTYSGSGAWTDPANWGCVFISDWQQCAVGATPRLCNADGSFT</sequence>
<evidence type="ECO:0000256" key="4">
    <source>
        <dbReference type="ARBA" id="ARBA00022723"/>
    </source>
</evidence>
<organism evidence="11 12">
    <name type="scientific">Friedmanniomyces endolithicus</name>
    <dbReference type="NCBI Taxonomy" id="329885"/>
    <lineage>
        <taxon>Eukaryota</taxon>
        <taxon>Fungi</taxon>
        <taxon>Dikarya</taxon>
        <taxon>Ascomycota</taxon>
        <taxon>Pezizomycotina</taxon>
        <taxon>Dothideomycetes</taxon>
        <taxon>Dothideomycetidae</taxon>
        <taxon>Mycosphaerellales</taxon>
        <taxon>Teratosphaeriaceae</taxon>
        <taxon>Friedmanniomyces</taxon>
    </lineage>
</organism>
<evidence type="ECO:0000313" key="12">
    <source>
        <dbReference type="Proteomes" id="UP000310066"/>
    </source>
</evidence>
<keyword evidence="6 10" id="KW-0378">Hydrolase</keyword>
<dbReference type="Pfam" id="PF07519">
    <property type="entry name" value="Tannase"/>
    <property type="match status" value="1"/>
</dbReference>
<evidence type="ECO:0000256" key="3">
    <source>
        <dbReference type="ARBA" id="ARBA00022651"/>
    </source>
</evidence>
<accession>A0A4U0VKY4</accession>
<evidence type="ECO:0000256" key="9">
    <source>
        <dbReference type="ARBA" id="ARBA00034075"/>
    </source>
</evidence>
<dbReference type="GO" id="GO:0045493">
    <property type="term" value="P:xylan catabolic process"/>
    <property type="evidence" value="ECO:0007669"/>
    <property type="project" value="UniProtKB-KW"/>
</dbReference>
<keyword evidence="3" id="KW-0858">Xylan degradation</keyword>
<reference evidence="11 12" key="1">
    <citation type="submission" date="2017-03" db="EMBL/GenBank/DDBJ databases">
        <title>Genomes of endolithic fungi from Antarctica.</title>
        <authorList>
            <person name="Coleine C."/>
            <person name="Masonjones S."/>
            <person name="Stajich J.E."/>
        </authorList>
    </citation>
    <scope>NUCLEOTIDE SEQUENCE [LARGE SCALE GENOMIC DNA]</scope>
    <source>
        <strain evidence="11 12">CCFEE 5311</strain>
    </source>
</reference>
<dbReference type="Proteomes" id="UP000310066">
    <property type="component" value="Unassembled WGS sequence"/>
</dbReference>
<proteinExistence type="inferred from homology"/>
<comment type="catalytic activity">
    <reaction evidence="9">
        <text>feruloyl-polysaccharide + H2O = ferulate + polysaccharide.</text>
        <dbReference type="EC" id="3.1.1.73"/>
    </reaction>
</comment>
<keyword evidence="5" id="KW-0732">Signal</keyword>
<dbReference type="SUPFAM" id="SSF53474">
    <property type="entry name" value="alpha/beta-Hydrolases"/>
    <property type="match status" value="1"/>
</dbReference>
<protein>
    <recommendedName>
        <fullName evidence="10">Carboxylic ester hydrolase</fullName>
        <ecNumber evidence="10">3.1.1.-</ecNumber>
    </recommendedName>
</protein>
<dbReference type="GO" id="GO:0030600">
    <property type="term" value="F:feruloyl esterase activity"/>
    <property type="evidence" value="ECO:0007669"/>
    <property type="project" value="UniProtKB-EC"/>
</dbReference>
<evidence type="ECO:0000256" key="2">
    <source>
        <dbReference type="ARBA" id="ARBA00022487"/>
    </source>
</evidence>
<dbReference type="OrthoDB" id="3039123at2759"/>
<dbReference type="EMBL" id="NAJP01000002">
    <property type="protein sequence ID" value="TKA49085.1"/>
    <property type="molecule type" value="Genomic_DNA"/>
</dbReference>
<evidence type="ECO:0000256" key="10">
    <source>
        <dbReference type="RuleBase" id="RU361238"/>
    </source>
</evidence>
<keyword evidence="7" id="KW-0106">Calcium</keyword>
<evidence type="ECO:0000256" key="5">
    <source>
        <dbReference type="ARBA" id="ARBA00022729"/>
    </source>
</evidence>
<comment type="similarity">
    <text evidence="1 10">Belongs to the tannase family.</text>
</comment>
<evidence type="ECO:0000313" key="11">
    <source>
        <dbReference type="EMBL" id="TKA49085.1"/>
    </source>
</evidence>
<keyword evidence="3" id="KW-0624">Polysaccharide degradation</keyword>